<dbReference type="PANTHER" id="PTHR12755:SF6">
    <property type="entry name" value="POLYRIBONUCLEOTIDE 5'-HYDROXYL-KINASE CLP1"/>
    <property type="match status" value="1"/>
</dbReference>
<evidence type="ECO:0000313" key="11">
    <source>
        <dbReference type="Proteomes" id="UP001367676"/>
    </source>
</evidence>
<gene>
    <name evidence="10" type="ORF">V9T40_014646</name>
</gene>
<sequence length="428" mass="48004">MNEHMGKDIPPKEIKLSPDCELRFEVENSNETVYLELKSGIAEIFGTELVKGKTYTFTTGAKIAVFTWQGCELIVRTKKDTSYIAKETPMMFYLNCHCCLEQLRQKAEDNDTKGPITVIVGPSDVGKSTLSKILLNYAVRMGDSSRRPIFVDLDVGQGHISIPGTIGAMIVERPASVYDGFPQIAPLVYHYGYPGVQQNPKLYDDIVTQMADLVHQRMESSKKVKSSGVIINTIGWVKARGYQHLTHVVQAFKVDIILVLDQERLFNELVRDMPSFVKVALLPKSGGVVERSQTTRAEARNCRVREYFYGTPSNQLHPHMFDVKFSDVKIYQISSPTQADFAPIGTKTDNYVVKLLPEQKMTKILHHILSVSHASSDEEKVNATNIAGFVCVTKVDVDRQLLTLLSPQPKPLPNTILIISDIQFVDNR</sequence>
<evidence type="ECO:0000259" key="9">
    <source>
        <dbReference type="Pfam" id="PF16575"/>
    </source>
</evidence>
<dbReference type="Proteomes" id="UP001367676">
    <property type="component" value="Unassembled WGS sequence"/>
</dbReference>
<dbReference type="Gene3D" id="2.60.120.1030">
    <property type="entry name" value="Clp1, DNA binding domain"/>
    <property type="match status" value="1"/>
</dbReference>
<feature type="binding site" evidence="6">
    <location>
        <position position="62"/>
    </location>
    <ligand>
        <name>ATP</name>
        <dbReference type="ChEBI" id="CHEBI:30616"/>
    </ligand>
</feature>
<dbReference type="InterPro" id="IPR045116">
    <property type="entry name" value="Clp1/Grc3"/>
</dbReference>
<dbReference type="GO" id="GO:0006388">
    <property type="term" value="P:tRNA splicing, via endonucleolytic cleavage and ligation"/>
    <property type="evidence" value="ECO:0007669"/>
    <property type="project" value="TreeGrafter"/>
</dbReference>
<dbReference type="InterPro" id="IPR032319">
    <property type="entry name" value="CLP1_P"/>
</dbReference>
<dbReference type="Gene3D" id="3.40.50.300">
    <property type="entry name" value="P-loop containing nucleotide triphosphate hydrolases"/>
    <property type="match status" value="1"/>
</dbReference>
<keyword evidence="5 6" id="KW-0539">Nucleus</keyword>
<dbReference type="GO" id="GO:0031124">
    <property type="term" value="P:mRNA 3'-end processing"/>
    <property type="evidence" value="ECO:0007669"/>
    <property type="project" value="UniProtKB-UniRule"/>
</dbReference>
<dbReference type="InterPro" id="IPR027417">
    <property type="entry name" value="P-loop_NTPase"/>
</dbReference>
<dbReference type="InterPro" id="IPR038238">
    <property type="entry name" value="Clp1_C_sf"/>
</dbReference>
<comment type="function">
    <text evidence="6">Required for endonucleolytic cleavage during polyadenylation-dependent pre-mRNA 3'-end formation.</text>
</comment>
<dbReference type="InterPro" id="IPR032324">
    <property type="entry name" value="Clp1_N"/>
</dbReference>
<accession>A0AAN9XYH0</accession>
<comment type="similarity">
    <text evidence="6">Belongs to the Clp1 family. Clp1 subfamily.</text>
</comment>
<keyword evidence="4 6" id="KW-0067">ATP-binding</keyword>
<evidence type="ECO:0000256" key="2">
    <source>
        <dbReference type="ARBA" id="ARBA00022664"/>
    </source>
</evidence>
<feature type="domain" description="Clp1 P-loop" evidence="9">
    <location>
        <begin position="121"/>
        <end position="310"/>
    </location>
</feature>
<dbReference type="SUPFAM" id="SSF52540">
    <property type="entry name" value="P-loop containing nucleoside triphosphate hydrolases"/>
    <property type="match status" value="1"/>
</dbReference>
<keyword evidence="11" id="KW-1185">Reference proteome</keyword>
<dbReference type="Pfam" id="PF16575">
    <property type="entry name" value="CLP1_P"/>
    <property type="match status" value="1"/>
</dbReference>
<evidence type="ECO:0000256" key="4">
    <source>
        <dbReference type="ARBA" id="ARBA00022840"/>
    </source>
</evidence>
<dbReference type="AlphaFoldDB" id="A0AAN9XYH0"/>
<evidence type="ECO:0000256" key="3">
    <source>
        <dbReference type="ARBA" id="ARBA00022741"/>
    </source>
</evidence>
<comment type="subcellular location">
    <subcellularLocation>
        <location evidence="1 6">Nucleus</location>
    </subcellularLocation>
</comment>
<dbReference type="InterPro" id="IPR028606">
    <property type="entry name" value="Clp1"/>
</dbReference>
<name>A0AAN9XYH0_9HEMI</name>
<dbReference type="HAMAP" id="MF_03035">
    <property type="entry name" value="Clp1"/>
    <property type="match status" value="1"/>
</dbReference>
<feature type="domain" description="Clp1 N-terminal" evidence="8">
    <location>
        <begin position="15"/>
        <end position="107"/>
    </location>
</feature>
<evidence type="ECO:0000256" key="6">
    <source>
        <dbReference type="HAMAP-Rule" id="MF_03035"/>
    </source>
</evidence>
<dbReference type="Pfam" id="PF16573">
    <property type="entry name" value="CLP1_N"/>
    <property type="match status" value="1"/>
</dbReference>
<keyword evidence="2 6" id="KW-0507">mRNA processing</keyword>
<evidence type="ECO:0000259" key="7">
    <source>
        <dbReference type="Pfam" id="PF06807"/>
    </source>
</evidence>
<evidence type="ECO:0000313" key="10">
    <source>
        <dbReference type="EMBL" id="KAK7572174.1"/>
    </source>
</evidence>
<evidence type="ECO:0000256" key="5">
    <source>
        <dbReference type="ARBA" id="ARBA00023242"/>
    </source>
</evidence>
<dbReference type="GO" id="GO:0005849">
    <property type="term" value="C:mRNA cleavage factor complex"/>
    <property type="evidence" value="ECO:0007669"/>
    <property type="project" value="InterPro"/>
</dbReference>
<dbReference type="GO" id="GO:0051731">
    <property type="term" value="F:polynucleotide 5'-hydroxyl-kinase activity"/>
    <property type="evidence" value="ECO:0007669"/>
    <property type="project" value="InterPro"/>
</dbReference>
<evidence type="ECO:0000256" key="1">
    <source>
        <dbReference type="ARBA" id="ARBA00004123"/>
    </source>
</evidence>
<comment type="caution">
    <text evidence="10">The sequence shown here is derived from an EMBL/GenBank/DDBJ whole genome shotgun (WGS) entry which is preliminary data.</text>
</comment>
<dbReference type="PANTHER" id="PTHR12755">
    <property type="entry name" value="CLEAVAGE/POLYADENYLATION FACTOR IA SUBUNIT CLP1P"/>
    <property type="match status" value="1"/>
</dbReference>
<feature type="binding site" evidence="6">
    <location>
        <position position="21"/>
    </location>
    <ligand>
        <name>ATP</name>
        <dbReference type="ChEBI" id="CHEBI:30616"/>
    </ligand>
</feature>
<dbReference type="InterPro" id="IPR010655">
    <property type="entry name" value="Clp1_C"/>
</dbReference>
<dbReference type="GO" id="GO:0005524">
    <property type="term" value="F:ATP binding"/>
    <property type="evidence" value="ECO:0007669"/>
    <property type="project" value="UniProtKB-UniRule"/>
</dbReference>
<protein>
    <recommendedName>
        <fullName evidence="6">Protein CLP1 homolog</fullName>
    </recommendedName>
</protein>
<reference evidence="10 11" key="1">
    <citation type="submission" date="2024-03" db="EMBL/GenBank/DDBJ databases">
        <title>Adaptation during the transition from Ophiocordyceps entomopathogen to insect associate is accompanied by gene loss and intensified selection.</title>
        <authorList>
            <person name="Ward C.M."/>
            <person name="Onetto C.A."/>
            <person name="Borneman A.R."/>
        </authorList>
    </citation>
    <scope>NUCLEOTIDE SEQUENCE [LARGE SCALE GENOMIC DNA]</scope>
    <source>
        <strain evidence="10">AWRI1</strain>
        <tissue evidence="10">Single Adult Female</tissue>
    </source>
</reference>
<dbReference type="InterPro" id="IPR038239">
    <property type="entry name" value="Clp1_N_sf"/>
</dbReference>
<dbReference type="Gene3D" id="2.40.30.330">
    <property type="entry name" value="Pre-mRNA cleavage complex subunit Clp1, C-terminal domain"/>
    <property type="match status" value="1"/>
</dbReference>
<evidence type="ECO:0000259" key="8">
    <source>
        <dbReference type="Pfam" id="PF16573"/>
    </source>
</evidence>
<feature type="binding site" evidence="6">
    <location>
        <begin position="124"/>
        <end position="129"/>
    </location>
    <ligand>
        <name>ATP</name>
        <dbReference type="ChEBI" id="CHEBI:30616"/>
    </ligand>
</feature>
<dbReference type="FunFam" id="2.40.30.330:FF:000001">
    <property type="entry name" value="Protein CLP1 homolog"/>
    <property type="match status" value="1"/>
</dbReference>
<proteinExistence type="inferred from homology"/>
<dbReference type="Pfam" id="PF06807">
    <property type="entry name" value="Clp1"/>
    <property type="match status" value="1"/>
</dbReference>
<keyword evidence="3 6" id="KW-0547">Nucleotide-binding</keyword>
<dbReference type="EMBL" id="JBBCAQ010000038">
    <property type="protein sequence ID" value="KAK7572174.1"/>
    <property type="molecule type" value="Genomic_DNA"/>
</dbReference>
<dbReference type="FunFam" id="2.60.120.1030:FF:000001">
    <property type="entry name" value="Protein CLP1 homolog 5"/>
    <property type="match status" value="1"/>
</dbReference>
<feature type="domain" description="Clp1 C-terminal" evidence="7">
    <location>
        <begin position="316"/>
        <end position="426"/>
    </location>
</feature>
<organism evidence="10 11">
    <name type="scientific">Parthenolecanium corni</name>
    <dbReference type="NCBI Taxonomy" id="536013"/>
    <lineage>
        <taxon>Eukaryota</taxon>
        <taxon>Metazoa</taxon>
        <taxon>Ecdysozoa</taxon>
        <taxon>Arthropoda</taxon>
        <taxon>Hexapoda</taxon>
        <taxon>Insecta</taxon>
        <taxon>Pterygota</taxon>
        <taxon>Neoptera</taxon>
        <taxon>Paraneoptera</taxon>
        <taxon>Hemiptera</taxon>
        <taxon>Sternorrhyncha</taxon>
        <taxon>Coccoidea</taxon>
        <taxon>Coccidae</taxon>
        <taxon>Parthenolecanium</taxon>
    </lineage>
</organism>